<dbReference type="AlphaFoldDB" id="A0A1F4SUQ6"/>
<evidence type="ECO:0000256" key="6">
    <source>
        <dbReference type="HAMAP-Rule" id="MF_00094"/>
    </source>
</evidence>
<evidence type="ECO:0000256" key="5">
    <source>
        <dbReference type="ARBA" id="ARBA00022917"/>
    </source>
</evidence>
<dbReference type="NCBIfam" id="TIGR00020">
    <property type="entry name" value="prfB"/>
    <property type="match status" value="1"/>
</dbReference>
<evidence type="ECO:0000256" key="4">
    <source>
        <dbReference type="ARBA" id="ARBA00022481"/>
    </source>
</evidence>
<dbReference type="SUPFAM" id="SSF75620">
    <property type="entry name" value="Release factor"/>
    <property type="match status" value="1"/>
</dbReference>
<dbReference type="Pfam" id="PF03462">
    <property type="entry name" value="PCRF"/>
    <property type="match status" value="1"/>
</dbReference>
<organism evidence="9 10">
    <name type="scientific">candidate division WOR-1 bacterium RIFOXYB2_FULL_37_13</name>
    <dbReference type="NCBI Taxonomy" id="1802579"/>
    <lineage>
        <taxon>Bacteria</taxon>
        <taxon>Bacillati</taxon>
        <taxon>Saganbacteria</taxon>
    </lineage>
</organism>
<feature type="modified residue" description="N5-methylglutamine" evidence="6">
    <location>
        <position position="247"/>
    </location>
</feature>
<dbReference type="Pfam" id="PF00472">
    <property type="entry name" value="RF-1"/>
    <property type="match status" value="1"/>
</dbReference>
<dbReference type="InterPro" id="IPR000352">
    <property type="entry name" value="Pep_chain_release_fac_I"/>
</dbReference>
<evidence type="ECO:0000313" key="10">
    <source>
        <dbReference type="Proteomes" id="UP000178417"/>
    </source>
</evidence>
<dbReference type="Gene3D" id="1.20.58.410">
    <property type="entry name" value="Release factor"/>
    <property type="match status" value="1"/>
</dbReference>
<dbReference type="Gene3D" id="3.30.160.20">
    <property type="match status" value="1"/>
</dbReference>
<accession>A0A1F4SUQ6</accession>
<dbReference type="HAMAP" id="MF_00094">
    <property type="entry name" value="Rel_fac_2"/>
    <property type="match status" value="1"/>
</dbReference>
<dbReference type="GO" id="GO:0016149">
    <property type="term" value="F:translation release factor activity, codon specific"/>
    <property type="evidence" value="ECO:0007669"/>
    <property type="project" value="UniProtKB-UniRule"/>
</dbReference>
<feature type="domain" description="Prokaryotic-type class I peptide chain release factors" evidence="8">
    <location>
        <begin position="240"/>
        <end position="256"/>
    </location>
</feature>
<comment type="similarity">
    <text evidence="2 6">Belongs to the prokaryotic/mitochondrial release factor family.</text>
</comment>
<sequence length="361" mass="41181">MLDDLKREINEKEDQIGKIREFLQIDPKKEKIEELKKETQSNELWSDPEKAKKILQELKTVERAVRSFDDLKKSFDDIKILTELAAGEEEEKEFRKEFEKIKKEISQLEITSLLSGRYDSNNAILTIASGAGGTDSQDWAEILLRMYTRWAENKEYSVEISDISYGDTAGIKGATIIISGLYAYGYLKNETGVHRLVRISPFSSEGKRHTSFSSVEVAPEVTEDIKVDINPADLRVDTYRASGPGGQNVNKVSSAIRITHSPTGIVVQSQQQRSQHQNKDFAMRVLKAKLYEMMLKEHKDKIEELKGEKKAIEWGHQIRSYVFQPYTMVKDHRTGAEVGNVEGVIDGDLDYFIEEALKKKI</sequence>
<feature type="coiled-coil region" evidence="7">
    <location>
        <begin position="288"/>
        <end position="315"/>
    </location>
</feature>
<dbReference type="Proteomes" id="UP000178417">
    <property type="component" value="Unassembled WGS sequence"/>
</dbReference>
<comment type="caution">
    <text evidence="9">The sequence shown here is derived from an EMBL/GenBank/DDBJ whole genome shotgun (WGS) entry which is preliminary data.</text>
</comment>
<comment type="function">
    <text evidence="1 6">Peptide chain release factor 2 directs the termination of translation in response to the peptide chain termination codons UGA and UAA.</text>
</comment>
<dbReference type="FunFam" id="3.30.160.20:FF:000010">
    <property type="entry name" value="Peptide chain release factor 2"/>
    <property type="match status" value="1"/>
</dbReference>
<dbReference type="InterPro" id="IPR005139">
    <property type="entry name" value="PCRF"/>
</dbReference>
<keyword evidence="6" id="KW-0963">Cytoplasm</keyword>
<dbReference type="STRING" id="1802579.A2310_06450"/>
<evidence type="ECO:0000256" key="1">
    <source>
        <dbReference type="ARBA" id="ARBA00002613"/>
    </source>
</evidence>
<keyword evidence="7" id="KW-0175">Coiled coil</keyword>
<protein>
    <recommendedName>
        <fullName evidence="3 6">Peptide chain release factor 2</fullName>
        <shortName evidence="6">RF-2</shortName>
    </recommendedName>
</protein>
<comment type="subcellular location">
    <subcellularLocation>
        <location evidence="6">Cytoplasm</location>
    </subcellularLocation>
</comment>
<evidence type="ECO:0000256" key="3">
    <source>
        <dbReference type="ARBA" id="ARBA00019192"/>
    </source>
</evidence>
<dbReference type="PANTHER" id="PTHR43116">
    <property type="entry name" value="PEPTIDE CHAIN RELEASE FACTOR 2"/>
    <property type="match status" value="1"/>
</dbReference>
<dbReference type="SMART" id="SM00937">
    <property type="entry name" value="PCRF"/>
    <property type="match status" value="1"/>
</dbReference>
<feature type="coiled-coil region" evidence="7">
    <location>
        <begin position="84"/>
        <end position="111"/>
    </location>
</feature>
<gene>
    <name evidence="6" type="primary">prfB</name>
    <name evidence="9" type="ORF">A2310_06450</name>
</gene>
<evidence type="ECO:0000313" key="9">
    <source>
        <dbReference type="EMBL" id="OGC24169.1"/>
    </source>
</evidence>
<evidence type="ECO:0000256" key="2">
    <source>
        <dbReference type="ARBA" id="ARBA00010835"/>
    </source>
</evidence>
<evidence type="ECO:0000259" key="8">
    <source>
        <dbReference type="PROSITE" id="PS00745"/>
    </source>
</evidence>
<reference evidence="9 10" key="1">
    <citation type="journal article" date="2016" name="Nat. Commun.">
        <title>Thousands of microbial genomes shed light on interconnected biogeochemical processes in an aquifer system.</title>
        <authorList>
            <person name="Anantharaman K."/>
            <person name="Brown C.T."/>
            <person name="Hug L.A."/>
            <person name="Sharon I."/>
            <person name="Castelle C.J."/>
            <person name="Probst A.J."/>
            <person name="Thomas B.C."/>
            <person name="Singh A."/>
            <person name="Wilkins M.J."/>
            <person name="Karaoz U."/>
            <person name="Brodie E.L."/>
            <person name="Williams K.H."/>
            <person name="Hubbard S.S."/>
            <person name="Banfield J.F."/>
        </authorList>
    </citation>
    <scope>NUCLEOTIDE SEQUENCE [LARGE SCALE GENOMIC DNA]</scope>
</reference>
<keyword evidence="4 6" id="KW-0488">Methylation</keyword>
<dbReference type="InterPro" id="IPR045853">
    <property type="entry name" value="Pep_chain_release_fac_I_sf"/>
</dbReference>
<dbReference type="GO" id="GO:0005737">
    <property type="term" value="C:cytoplasm"/>
    <property type="evidence" value="ECO:0007669"/>
    <property type="project" value="UniProtKB-SubCell"/>
</dbReference>
<proteinExistence type="inferred from homology"/>
<dbReference type="InterPro" id="IPR004374">
    <property type="entry name" value="PrfB"/>
</dbReference>
<dbReference type="PANTHER" id="PTHR43116:SF3">
    <property type="entry name" value="CLASS I PEPTIDE CHAIN RELEASE FACTOR"/>
    <property type="match status" value="1"/>
</dbReference>
<dbReference type="PROSITE" id="PS00745">
    <property type="entry name" value="RF_PROK_I"/>
    <property type="match status" value="1"/>
</dbReference>
<dbReference type="EMBL" id="MEUB01000011">
    <property type="protein sequence ID" value="OGC24169.1"/>
    <property type="molecule type" value="Genomic_DNA"/>
</dbReference>
<evidence type="ECO:0000256" key="7">
    <source>
        <dbReference type="SAM" id="Coils"/>
    </source>
</evidence>
<name>A0A1F4SUQ6_UNCSA</name>
<comment type="PTM">
    <text evidence="6">Methylated by PrmC. Methylation increases the termination efficiency of RF2.</text>
</comment>
<dbReference type="Gene3D" id="3.30.70.1660">
    <property type="match status" value="1"/>
</dbReference>
<keyword evidence="5 6" id="KW-0648">Protein biosynthesis</keyword>